<evidence type="ECO:0000256" key="1">
    <source>
        <dbReference type="ARBA" id="ARBA00023235"/>
    </source>
</evidence>
<organism evidence="5 6">
    <name type="scientific">Candidatus Moanibacter tarae</name>
    <dbReference type="NCBI Taxonomy" id="2200854"/>
    <lineage>
        <taxon>Bacteria</taxon>
        <taxon>Pseudomonadati</taxon>
        <taxon>Verrucomicrobiota</taxon>
        <taxon>Opitutia</taxon>
        <taxon>Puniceicoccales</taxon>
        <taxon>Puniceicoccales incertae sedis</taxon>
        <taxon>Candidatus Moanibacter</taxon>
    </lineage>
</organism>
<dbReference type="GO" id="GO:0016853">
    <property type="term" value="F:isomerase activity"/>
    <property type="evidence" value="ECO:0007669"/>
    <property type="project" value="UniProtKB-KW"/>
</dbReference>
<dbReference type="AlphaFoldDB" id="A0A2Z4AC91"/>
<dbReference type="PANTHER" id="PTHR43489:SF3">
    <property type="entry name" value="XYLOSE ISOMERASE DOMAIN PROTEIN TIM BARREL"/>
    <property type="match status" value="1"/>
</dbReference>
<dbReference type="InterPro" id="IPR036237">
    <property type="entry name" value="Xyl_isomerase-like_sf"/>
</dbReference>
<dbReference type="Proteomes" id="UP000247465">
    <property type="component" value="Chromosome"/>
</dbReference>
<protein>
    <submittedName>
        <fullName evidence="5">2-oxo-tetronate isomerase</fullName>
    </submittedName>
</protein>
<dbReference type="PANTHER" id="PTHR43489">
    <property type="entry name" value="ISOMERASE"/>
    <property type="match status" value="1"/>
</dbReference>
<sequence length="253" mass="28518">MASIKQSICFWPFNRGDLSPQEIIAAAADIGYRSVEMAEEKYWPMIFDHGLEIAIFSGHASLPDGLNKRENHDRIENELLVNIELAASKGIPALICFSGNREGKSEEEGLENCVEVLRRVTRQAEDKGINLCMELLNSKVNHPDYQCDRTNWGVDLCRAVGSPRVKLLYDIYHMQIMEGDLIRNIIENIDSIGHFHTAGNPGRQDLDSEQEIYYPAVMRAIAGTGYNGFVGHEYVPKKDTIESLKNAYRVCNV</sequence>
<gene>
    <name evidence="5" type="primary">otnI</name>
    <name evidence="5" type="ORF">DF168_00897</name>
</gene>
<dbReference type="Pfam" id="PF01261">
    <property type="entry name" value="AP_endonuc_2"/>
    <property type="match status" value="1"/>
</dbReference>
<dbReference type="PIRSF" id="PIRSF006241">
    <property type="entry name" value="HyI"/>
    <property type="match status" value="1"/>
</dbReference>
<feature type="active site" description="Proton donor/acceptor" evidence="3">
    <location>
        <position position="134"/>
    </location>
</feature>
<evidence type="ECO:0000313" key="6">
    <source>
        <dbReference type="Proteomes" id="UP000247465"/>
    </source>
</evidence>
<evidence type="ECO:0000256" key="2">
    <source>
        <dbReference type="PIRNR" id="PIRNR006241"/>
    </source>
</evidence>
<dbReference type="InterPro" id="IPR013022">
    <property type="entry name" value="Xyl_isomerase-like_TIM-brl"/>
</dbReference>
<dbReference type="KEGG" id="mtar:DF168_00897"/>
<reference evidence="5 6" key="1">
    <citation type="submission" date="2018-06" db="EMBL/GenBank/DDBJ databases">
        <title>Draft Genome Sequence of a Novel Marine Bacterium Related to the Verrucomicrobia.</title>
        <authorList>
            <person name="Vosseberg J."/>
            <person name="Martijn J."/>
            <person name="Ettema T.J.G."/>
        </authorList>
    </citation>
    <scope>NUCLEOTIDE SEQUENCE [LARGE SCALE GENOMIC DNA]</scope>
    <source>
        <strain evidence="5">TARA_B100001123</strain>
    </source>
</reference>
<feature type="domain" description="Xylose isomerase-like TIM barrel" evidence="4">
    <location>
        <begin position="24"/>
        <end position="244"/>
    </location>
</feature>
<evidence type="ECO:0000313" key="5">
    <source>
        <dbReference type="EMBL" id="AWT59703.1"/>
    </source>
</evidence>
<dbReference type="InterPro" id="IPR050417">
    <property type="entry name" value="Sugar_Epim/Isomerase"/>
</dbReference>
<dbReference type="EMBL" id="CP029803">
    <property type="protein sequence ID" value="AWT59703.1"/>
    <property type="molecule type" value="Genomic_DNA"/>
</dbReference>
<dbReference type="Gene3D" id="3.20.20.150">
    <property type="entry name" value="Divalent-metal-dependent TIM barrel enzymes"/>
    <property type="match status" value="1"/>
</dbReference>
<dbReference type="SUPFAM" id="SSF51658">
    <property type="entry name" value="Xylose isomerase-like"/>
    <property type="match status" value="1"/>
</dbReference>
<dbReference type="InterPro" id="IPR026040">
    <property type="entry name" value="HyI-like"/>
</dbReference>
<feature type="active site" description="Proton donor/acceptor" evidence="3">
    <location>
        <position position="233"/>
    </location>
</feature>
<keyword evidence="1 2" id="KW-0413">Isomerase</keyword>
<accession>A0A2Z4AC91</accession>
<evidence type="ECO:0000259" key="4">
    <source>
        <dbReference type="Pfam" id="PF01261"/>
    </source>
</evidence>
<name>A0A2Z4AC91_9BACT</name>
<comment type="similarity">
    <text evidence="2">Belongs to the hyi family.</text>
</comment>
<proteinExistence type="inferred from homology"/>
<evidence type="ECO:0000256" key="3">
    <source>
        <dbReference type="PIRSR" id="PIRSR006241-50"/>
    </source>
</evidence>